<accession>A0A841JNF6</accession>
<evidence type="ECO:0000313" key="3">
    <source>
        <dbReference type="Proteomes" id="UP000538666"/>
    </source>
</evidence>
<keyword evidence="1" id="KW-0472">Membrane</keyword>
<dbReference type="RefSeq" id="WP_050057967.1">
    <property type="nucleotide sequence ID" value="NZ_JACHEK010000001.1"/>
</dbReference>
<feature type="transmembrane region" description="Helical" evidence="1">
    <location>
        <begin position="108"/>
        <end position="128"/>
    </location>
</feature>
<dbReference type="Proteomes" id="UP000538666">
    <property type="component" value="Unassembled WGS sequence"/>
</dbReference>
<keyword evidence="1" id="KW-1133">Transmembrane helix</keyword>
<evidence type="ECO:0000256" key="1">
    <source>
        <dbReference type="SAM" id="Phobius"/>
    </source>
</evidence>
<evidence type="ECO:0008006" key="4">
    <source>
        <dbReference type="Google" id="ProtNLM"/>
    </source>
</evidence>
<gene>
    <name evidence="2" type="ORF">HNQ77_000721</name>
</gene>
<evidence type="ECO:0000313" key="2">
    <source>
        <dbReference type="EMBL" id="MBB6142783.1"/>
    </source>
</evidence>
<protein>
    <recommendedName>
        <fullName evidence="4">DUF2637 domain-containing protein</fullName>
    </recommendedName>
</protein>
<organism evidence="2 3">
    <name type="scientific">Silvibacterium bohemicum</name>
    <dbReference type="NCBI Taxonomy" id="1577686"/>
    <lineage>
        <taxon>Bacteria</taxon>
        <taxon>Pseudomonadati</taxon>
        <taxon>Acidobacteriota</taxon>
        <taxon>Terriglobia</taxon>
        <taxon>Terriglobales</taxon>
        <taxon>Acidobacteriaceae</taxon>
        <taxon>Silvibacterium</taxon>
    </lineage>
</organism>
<dbReference type="EMBL" id="JACHEK010000001">
    <property type="protein sequence ID" value="MBB6142783.1"/>
    <property type="molecule type" value="Genomic_DNA"/>
</dbReference>
<name>A0A841JNF6_9BACT</name>
<dbReference type="OrthoDB" id="9872632at2"/>
<feature type="transmembrane region" description="Helical" evidence="1">
    <location>
        <begin position="76"/>
        <end position="96"/>
    </location>
</feature>
<comment type="caution">
    <text evidence="2">The sequence shown here is derived from an EMBL/GenBank/DDBJ whole genome shotgun (WGS) entry which is preliminary data.</text>
</comment>
<keyword evidence="3" id="KW-1185">Reference proteome</keyword>
<keyword evidence="1" id="KW-0812">Transmembrane</keyword>
<proteinExistence type="predicted"/>
<feature type="transmembrane region" description="Helical" evidence="1">
    <location>
        <begin position="140"/>
        <end position="160"/>
    </location>
</feature>
<dbReference type="AlphaFoldDB" id="A0A841JNF6"/>
<sequence length="370" mass="40128">MQTTGSLVLSRSVCYAVLGALAIGLLAASSAGSGADVWSAARSTLDTAQGFHLAPLLVSAKVSAGVLREQLHNTWLFLYVFLVVWIVVLAWGLLERRRLELGVGRREVYWMGWMSLSVVSTAVMYGLGTNGIVARRFPKTVPVSDALAVGFVLALPIFAWSRMQQRRELSHQDESLSPRPRAGYTTLRLNEIDAPKPAYAGLEEPPQEGLTLSTFQMPSPDTTAIANIDRLLESTMLTVSPKPEPIAAPVQTSLAAVPSPAVLAVESIASSAPPVSTKEDFRGRLNTLNEAWQRIESAGLEIDQWFDAQRREALARLEMHPGARGTDVATSPSKDFLNEKLAAVDADWAAIHGAAREITRWFGDSPVEKS</sequence>
<reference evidence="2 3" key="1">
    <citation type="submission" date="2020-08" db="EMBL/GenBank/DDBJ databases">
        <title>Genomic Encyclopedia of Type Strains, Phase IV (KMG-IV): sequencing the most valuable type-strain genomes for metagenomic binning, comparative biology and taxonomic classification.</title>
        <authorList>
            <person name="Goeker M."/>
        </authorList>
    </citation>
    <scope>NUCLEOTIDE SEQUENCE [LARGE SCALE GENOMIC DNA]</scope>
    <source>
        <strain evidence="2 3">DSM 103733</strain>
    </source>
</reference>